<evidence type="ECO:0000313" key="1">
    <source>
        <dbReference type="EMBL" id="ADI17067.1"/>
    </source>
</evidence>
<name>E0XRM6_9PROT</name>
<proteinExistence type="predicted"/>
<dbReference type="EMBL" id="GU474853">
    <property type="protein sequence ID" value="ADI17067.1"/>
    <property type="molecule type" value="Genomic_DNA"/>
</dbReference>
<sequence length="163" mass="18337">MENCSLKMERDQIRVEFQGSEAFAVEHLIPVLSKIDWNEKVAEPSSTFDRSLSIRTTHAICMRLGHKSGADLFLSAAAKLSLIDGVTRFSRNQLHHEAKSAREIYKRSTHGNNASAYIRSLRDNGRLIVVEDDMYELSENARADLEVRLFEAGSTEMPIQAVA</sequence>
<organism evidence="1">
    <name type="scientific">uncultured alpha proteobacterium HF0010_30A23</name>
    <dbReference type="NCBI Taxonomy" id="710802"/>
    <lineage>
        <taxon>Bacteria</taxon>
        <taxon>Pseudomonadati</taxon>
        <taxon>Pseudomonadota</taxon>
        <taxon>Alphaproteobacteria</taxon>
        <taxon>environmental samples</taxon>
    </lineage>
</organism>
<accession>E0XRM6</accession>
<protein>
    <submittedName>
        <fullName evidence="1">Uncharacterized protein</fullName>
    </submittedName>
</protein>
<dbReference type="AlphaFoldDB" id="E0XRM6"/>
<reference evidence="1" key="1">
    <citation type="journal article" date="2011" name="Environ. Microbiol.">
        <title>Time-series analyses of Monterey Bay coastal microbial picoplankton using a 'genome proxy' microarray.</title>
        <authorList>
            <person name="Rich V.I."/>
            <person name="Pham V.D."/>
            <person name="Eppley J."/>
            <person name="Shi Y."/>
            <person name="DeLong E.F."/>
        </authorList>
    </citation>
    <scope>NUCLEOTIDE SEQUENCE</scope>
</reference>